<dbReference type="PROSITE" id="PS51900">
    <property type="entry name" value="CB"/>
    <property type="match status" value="1"/>
</dbReference>
<sequence length="204" mass="23614">MSTQKAIDDFLSNRRARGLKPNSLQWYKTRLAGFAKLYDQIPQRADEIEKFLSRPRISQEVRCADFRALRTFYRFTNNRFDVSYPLDSITAPRQPKKVMPTLEPGQFALLIETASTPRDRALLMLLIDTGVRASELAELKWTDISRFTILVEGKTGQREVPVSPETRRLLLSLPHLGQHVFYGQQGRLTRSGVYRVVRHYMEKA</sequence>
<keyword evidence="2" id="KW-0233">DNA recombination</keyword>
<dbReference type="Pfam" id="PF00589">
    <property type="entry name" value="Phage_integrase"/>
    <property type="match status" value="1"/>
</dbReference>
<dbReference type="AlphaFoldDB" id="X1Q2Q6"/>
<evidence type="ECO:0008006" key="6">
    <source>
        <dbReference type="Google" id="ProtNLM"/>
    </source>
</evidence>
<dbReference type="InterPro" id="IPR011010">
    <property type="entry name" value="DNA_brk_join_enz"/>
</dbReference>
<evidence type="ECO:0000259" key="3">
    <source>
        <dbReference type="PROSITE" id="PS51898"/>
    </source>
</evidence>
<dbReference type="InterPro" id="IPR050090">
    <property type="entry name" value="Tyrosine_recombinase_XerCD"/>
</dbReference>
<feature type="domain" description="Tyr recombinase" evidence="3">
    <location>
        <begin position="97"/>
        <end position="204"/>
    </location>
</feature>
<evidence type="ECO:0000259" key="4">
    <source>
        <dbReference type="PROSITE" id="PS51900"/>
    </source>
</evidence>
<dbReference type="SUPFAM" id="SSF56349">
    <property type="entry name" value="DNA breaking-rejoining enzymes"/>
    <property type="match status" value="1"/>
</dbReference>
<keyword evidence="1" id="KW-0238">DNA-binding</keyword>
<dbReference type="GO" id="GO:0003677">
    <property type="term" value="F:DNA binding"/>
    <property type="evidence" value="ECO:0007669"/>
    <property type="project" value="UniProtKB-KW"/>
</dbReference>
<proteinExistence type="predicted"/>
<dbReference type="InterPro" id="IPR044068">
    <property type="entry name" value="CB"/>
</dbReference>
<dbReference type="PROSITE" id="PS51898">
    <property type="entry name" value="TYR_RECOMBINASE"/>
    <property type="match status" value="1"/>
</dbReference>
<dbReference type="Gene3D" id="1.10.443.10">
    <property type="entry name" value="Intergrase catalytic core"/>
    <property type="match status" value="1"/>
</dbReference>
<dbReference type="EMBL" id="BARV01037262">
    <property type="protein sequence ID" value="GAI49031.1"/>
    <property type="molecule type" value="Genomic_DNA"/>
</dbReference>
<evidence type="ECO:0000256" key="1">
    <source>
        <dbReference type="ARBA" id="ARBA00023125"/>
    </source>
</evidence>
<dbReference type="GO" id="GO:0015074">
    <property type="term" value="P:DNA integration"/>
    <property type="evidence" value="ECO:0007669"/>
    <property type="project" value="InterPro"/>
</dbReference>
<comment type="caution">
    <text evidence="5">The sequence shown here is derived from an EMBL/GenBank/DDBJ whole genome shotgun (WGS) entry which is preliminary data.</text>
</comment>
<name>X1Q2Q6_9ZZZZ</name>
<evidence type="ECO:0000313" key="5">
    <source>
        <dbReference type="EMBL" id="GAI49031.1"/>
    </source>
</evidence>
<dbReference type="PANTHER" id="PTHR30349">
    <property type="entry name" value="PHAGE INTEGRASE-RELATED"/>
    <property type="match status" value="1"/>
</dbReference>
<gene>
    <name evidence="5" type="ORF">S06H3_57690</name>
</gene>
<feature type="domain" description="Core-binding (CB)" evidence="4">
    <location>
        <begin position="1"/>
        <end position="77"/>
    </location>
</feature>
<dbReference type="PANTHER" id="PTHR30349:SF41">
    <property type="entry name" value="INTEGRASE_RECOMBINASE PROTEIN MJ0367-RELATED"/>
    <property type="match status" value="1"/>
</dbReference>
<dbReference type="GO" id="GO:0006310">
    <property type="term" value="P:DNA recombination"/>
    <property type="evidence" value="ECO:0007669"/>
    <property type="project" value="UniProtKB-KW"/>
</dbReference>
<protein>
    <recommendedName>
        <fullName evidence="6">Tyr recombinase domain-containing protein</fullName>
    </recommendedName>
</protein>
<accession>X1Q2Q6</accession>
<reference evidence="5" key="1">
    <citation type="journal article" date="2014" name="Front. Microbiol.">
        <title>High frequency of phylogenetically diverse reductive dehalogenase-homologous genes in deep subseafloor sedimentary metagenomes.</title>
        <authorList>
            <person name="Kawai M."/>
            <person name="Futagami T."/>
            <person name="Toyoda A."/>
            <person name="Takaki Y."/>
            <person name="Nishi S."/>
            <person name="Hori S."/>
            <person name="Arai W."/>
            <person name="Tsubouchi T."/>
            <person name="Morono Y."/>
            <person name="Uchiyama I."/>
            <person name="Ito T."/>
            <person name="Fujiyama A."/>
            <person name="Inagaki F."/>
            <person name="Takami H."/>
        </authorList>
    </citation>
    <scope>NUCLEOTIDE SEQUENCE</scope>
    <source>
        <strain evidence="5">Expedition CK06-06</strain>
    </source>
</reference>
<evidence type="ECO:0000256" key="2">
    <source>
        <dbReference type="ARBA" id="ARBA00023172"/>
    </source>
</evidence>
<dbReference type="InterPro" id="IPR002104">
    <property type="entry name" value="Integrase_catalytic"/>
</dbReference>
<feature type="non-terminal residue" evidence="5">
    <location>
        <position position="204"/>
    </location>
</feature>
<organism evidence="5">
    <name type="scientific">marine sediment metagenome</name>
    <dbReference type="NCBI Taxonomy" id="412755"/>
    <lineage>
        <taxon>unclassified sequences</taxon>
        <taxon>metagenomes</taxon>
        <taxon>ecological metagenomes</taxon>
    </lineage>
</organism>
<dbReference type="InterPro" id="IPR013762">
    <property type="entry name" value="Integrase-like_cat_sf"/>
</dbReference>